<dbReference type="AlphaFoldDB" id="A0A3M2HW91"/>
<evidence type="ECO:0000256" key="1">
    <source>
        <dbReference type="SAM" id="Phobius"/>
    </source>
</evidence>
<evidence type="ECO:0000313" key="3">
    <source>
        <dbReference type="Proteomes" id="UP000275012"/>
    </source>
</evidence>
<evidence type="ECO:0000313" key="2">
    <source>
        <dbReference type="EMBL" id="RMH91172.1"/>
    </source>
</evidence>
<protein>
    <submittedName>
        <fullName evidence="2">Uncharacterized protein</fullName>
    </submittedName>
</protein>
<comment type="caution">
    <text evidence="2">The sequence shown here is derived from an EMBL/GenBank/DDBJ whole genome shotgun (WGS) entry which is preliminary data.</text>
</comment>
<organism evidence="2 3">
    <name type="scientific">Solilutibacter pythonis</name>
    <dbReference type="NCBI Taxonomy" id="2483112"/>
    <lineage>
        <taxon>Bacteria</taxon>
        <taxon>Pseudomonadati</taxon>
        <taxon>Pseudomonadota</taxon>
        <taxon>Gammaproteobacteria</taxon>
        <taxon>Lysobacterales</taxon>
        <taxon>Lysobacteraceae</taxon>
        <taxon>Solilutibacter</taxon>
    </lineage>
</organism>
<accession>A0A3M2HW91</accession>
<keyword evidence="1" id="KW-0812">Transmembrane</keyword>
<keyword evidence="3" id="KW-1185">Reference proteome</keyword>
<feature type="transmembrane region" description="Helical" evidence="1">
    <location>
        <begin position="35"/>
        <end position="55"/>
    </location>
</feature>
<reference evidence="2 3" key="1">
    <citation type="submission" date="2018-10" db="EMBL/GenBank/DDBJ databases">
        <title>Proposal of Lysobacter pythonis sp. nov. isolated from royal pythons (Python regius).</title>
        <authorList>
            <person name="Hans-Juergen B."/>
            <person name="Huptas C."/>
            <person name="Sandra B."/>
            <person name="Igor L."/>
            <person name="Joachim S."/>
            <person name="Siegfried S."/>
            <person name="Mareike W."/>
            <person name="Peter K."/>
        </authorList>
    </citation>
    <scope>NUCLEOTIDE SEQUENCE [LARGE SCALE GENOMIC DNA]</scope>
    <source>
        <strain evidence="2 3">4284/11</strain>
    </source>
</reference>
<keyword evidence="1" id="KW-1133">Transmembrane helix</keyword>
<feature type="transmembrane region" description="Helical" evidence="1">
    <location>
        <begin position="62"/>
        <end position="83"/>
    </location>
</feature>
<gene>
    <name evidence="2" type="ORF">EBB59_08125</name>
</gene>
<dbReference type="OrthoDB" id="5986400at2"/>
<dbReference type="Proteomes" id="UP000275012">
    <property type="component" value="Unassembled WGS sequence"/>
</dbReference>
<keyword evidence="1" id="KW-0472">Membrane</keyword>
<dbReference type="EMBL" id="RFLY01000010">
    <property type="protein sequence ID" value="RMH91172.1"/>
    <property type="molecule type" value="Genomic_DNA"/>
</dbReference>
<sequence>MMAALVPLLLALAGLGAVAVAAWLSKDGRPASPGLALRMALTGIAILLGAIALYLTGNDANAATWITLSMALTVNLLAVSMWLHLRRPNPAEPPCP</sequence>
<name>A0A3M2HW91_9GAMM</name>
<proteinExistence type="predicted"/>